<feature type="compositionally biased region" description="Basic and acidic residues" evidence="1">
    <location>
        <begin position="219"/>
        <end position="231"/>
    </location>
</feature>
<dbReference type="PANTHER" id="PTHR33318">
    <property type="entry name" value="ASPARTYL/GLUTAMYL-TRNA(ASN/GLN) AMIDOTRANSFERASE SUBUNIT"/>
    <property type="match status" value="1"/>
</dbReference>
<feature type="compositionally biased region" description="Polar residues" evidence="1">
    <location>
        <begin position="398"/>
        <end position="411"/>
    </location>
</feature>
<feature type="region of interest" description="Disordered" evidence="1">
    <location>
        <begin position="320"/>
        <end position="348"/>
    </location>
</feature>
<reference evidence="2" key="2">
    <citation type="journal article" date="2023" name="Plants (Basel)">
        <title>Annotation of the Turnera subulata (Passifloraceae) Draft Genome Reveals the S-Locus Evolved after the Divergence of Turneroideae from Passifloroideae in a Stepwise Manner.</title>
        <authorList>
            <person name="Henning P.M."/>
            <person name="Roalson E.H."/>
            <person name="Mir W."/>
            <person name="McCubbin A.G."/>
            <person name="Shore J.S."/>
        </authorList>
    </citation>
    <scope>NUCLEOTIDE SEQUENCE</scope>
    <source>
        <strain evidence="2">F60SS</strain>
    </source>
</reference>
<feature type="compositionally biased region" description="Basic and acidic residues" evidence="1">
    <location>
        <begin position="336"/>
        <end position="348"/>
    </location>
</feature>
<organism evidence="2 3">
    <name type="scientific">Turnera subulata</name>
    <dbReference type="NCBI Taxonomy" id="218843"/>
    <lineage>
        <taxon>Eukaryota</taxon>
        <taxon>Viridiplantae</taxon>
        <taxon>Streptophyta</taxon>
        <taxon>Embryophyta</taxon>
        <taxon>Tracheophyta</taxon>
        <taxon>Spermatophyta</taxon>
        <taxon>Magnoliopsida</taxon>
        <taxon>eudicotyledons</taxon>
        <taxon>Gunneridae</taxon>
        <taxon>Pentapetalae</taxon>
        <taxon>rosids</taxon>
        <taxon>fabids</taxon>
        <taxon>Malpighiales</taxon>
        <taxon>Passifloraceae</taxon>
        <taxon>Turnera</taxon>
    </lineage>
</organism>
<feature type="region of interest" description="Disordered" evidence="1">
    <location>
        <begin position="197"/>
        <end position="231"/>
    </location>
</feature>
<dbReference type="Proteomes" id="UP001141552">
    <property type="component" value="Unassembled WGS sequence"/>
</dbReference>
<dbReference type="InterPro" id="IPR039300">
    <property type="entry name" value="JASON"/>
</dbReference>
<accession>A0A9Q0J438</accession>
<feature type="region of interest" description="Disordered" evidence="1">
    <location>
        <begin position="159"/>
        <end position="179"/>
    </location>
</feature>
<dbReference type="GO" id="GO:0007142">
    <property type="term" value="P:male meiosis II"/>
    <property type="evidence" value="ECO:0007669"/>
    <property type="project" value="InterPro"/>
</dbReference>
<feature type="region of interest" description="Disordered" evidence="1">
    <location>
        <begin position="391"/>
        <end position="426"/>
    </location>
</feature>
<dbReference type="PANTHER" id="PTHR33318:SF22">
    <property type="entry name" value="SUPPRESSOR PROTEIN SRP40-LIKE ISOFORM X1"/>
    <property type="match status" value="1"/>
</dbReference>
<protein>
    <submittedName>
        <fullName evidence="2">Uncharacterized protein</fullName>
    </submittedName>
</protein>
<dbReference type="EMBL" id="JAKUCV010006530">
    <property type="protein sequence ID" value="KAJ4826965.1"/>
    <property type="molecule type" value="Genomic_DNA"/>
</dbReference>
<comment type="caution">
    <text evidence="2">The sequence shown here is derived from an EMBL/GenBank/DDBJ whole genome shotgun (WGS) entry which is preliminary data.</text>
</comment>
<reference evidence="2" key="1">
    <citation type="submission" date="2022-02" db="EMBL/GenBank/DDBJ databases">
        <authorList>
            <person name="Henning P.M."/>
            <person name="McCubbin A.G."/>
            <person name="Shore J.S."/>
        </authorList>
    </citation>
    <scope>NUCLEOTIDE SEQUENCE</scope>
    <source>
        <strain evidence="2">F60SS</strain>
        <tissue evidence="2">Leaves</tissue>
    </source>
</reference>
<evidence type="ECO:0000256" key="1">
    <source>
        <dbReference type="SAM" id="MobiDB-lite"/>
    </source>
</evidence>
<keyword evidence="3" id="KW-1185">Reference proteome</keyword>
<evidence type="ECO:0000313" key="3">
    <source>
        <dbReference type="Proteomes" id="UP001141552"/>
    </source>
</evidence>
<feature type="compositionally biased region" description="Polar residues" evidence="1">
    <location>
        <begin position="320"/>
        <end position="335"/>
    </location>
</feature>
<dbReference type="OrthoDB" id="1925835at2759"/>
<evidence type="ECO:0000313" key="2">
    <source>
        <dbReference type="EMBL" id="KAJ4826965.1"/>
    </source>
</evidence>
<proteinExistence type="predicted"/>
<gene>
    <name evidence="2" type="ORF">Tsubulata_008831</name>
</gene>
<feature type="compositionally biased region" description="Basic and acidic residues" evidence="1">
    <location>
        <begin position="412"/>
        <end position="423"/>
    </location>
</feature>
<sequence>MMGCFFACFSSCKHRKHRHLVHSSPSKHPHGGGANEPVQLGEEPTKLQVSEEPIKPVVEFNDVTEEKLEEQLSFNVKKKVTFDLDVKTDKAASTTTEVEVVDRVVENNETKECEDKEGLSNQSEPISRTVALHVESNPPNHRYQDCSKGEEYEELDLGNSDLDETDNEGGCSDDQHFVQPESSGSLFSISIDSRKQVSGAELGEKEVTSPLPRCGSPDEEPKAKASDADARGRNQCMVDSVLNPVENLIQWKSVKVRRTLPLQHQDKENINLEQDLGTDIASPERKIKLMSEDSKPAANKEMTADQDIAVDTSLSSWLATPVSNRSAGSVGNSPSGRERSPKGHEDRPILGALTVEELKQLSASTPPRRARSKSPDETPIIGTVGRYWVQTGRMVDSDSGSSCRGMPSTTSRNREVEKEKRDTTPFIARLERAAAQV</sequence>
<name>A0A9Q0J438_9ROSI</name>
<dbReference type="AlphaFoldDB" id="A0A9Q0J438"/>